<comment type="catalytic activity">
    <reaction evidence="9">
        <text>(S)-malate + NAD(+) = pyruvate + CO2 + NADH</text>
        <dbReference type="Rhea" id="RHEA:12653"/>
        <dbReference type="ChEBI" id="CHEBI:15361"/>
        <dbReference type="ChEBI" id="CHEBI:15589"/>
        <dbReference type="ChEBI" id="CHEBI:16526"/>
        <dbReference type="ChEBI" id="CHEBI:57540"/>
        <dbReference type="ChEBI" id="CHEBI:57945"/>
        <dbReference type="EC" id="1.1.1.39"/>
    </reaction>
</comment>
<feature type="binding site" evidence="11">
    <location>
        <position position="234"/>
    </location>
    <ligand>
        <name>(S)-malate</name>
        <dbReference type="ChEBI" id="CHEBI:15589"/>
    </ligand>
</feature>
<evidence type="ECO:0000256" key="11">
    <source>
        <dbReference type="PIRSR" id="PIRSR000106-2"/>
    </source>
</evidence>
<name>A0A5J9VTU0_9POAL</name>
<keyword evidence="17" id="KW-1185">Reference proteome</keyword>
<comment type="cofactor">
    <cofactor evidence="12">
        <name>Mg(2+)</name>
        <dbReference type="ChEBI" id="CHEBI:18420"/>
    </cofactor>
    <cofactor evidence="12">
        <name>Mn(2+)</name>
        <dbReference type="ChEBI" id="CHEBI:29035"/>
    </cofactor>
    <text evidence="12">Divalent metal cations. Prefers magnesium or manganese.</text>
</comment>
<dbReference type="GO" id="GO:0042802">
    <property type="term" value="F:identical protein binding"/>
    <property type="evidence" value="ECO:0007669"/>
    <property type="project" value="UniProtKB-ARBA"/>
</dbReference>
<dbReference type="GO" id="GO:0005739">
    <property type="term" value="C:mitochondrion"/>
    <property type="evidence" value="ECO:0007669"/>
    <property type="project" value="UniProtKB-SubCell"/>
</dbReference>
<feature type="domain" description="Malic enzyme N-terminal" evidence="15">
    <location>
        <begin position="158"/>
        <end position="338"/>
    </location>
</feature>
<keyword evidence="4 12" id="KW-0479">Metal-binding</keyword>
<comment type="similarity">
    <text evidence="3 13">Belongs to the malic enzymes family.</text>
</comment>
<keyword evidence="8" id="KW-0496">Mitochondrion</keyword>
<evidence type="ECO:0000256" key="10">
    <source>
        <dbReference type="PIRSR" id="PIRSR000106-1"/>
    </source>
</evidence>
<dbReference type="Gene3D" id="3.40.50.720">
    <property type="entry name" value="NAD(P)-binding Rossmann-like Domain"/>
    <property type="match status" value="1"/>
</dbReference>
<evidence type="ECO:0000313" key="17">
    <source>
        <dbReference type="Proteomes" id="UP000324897"/>
    </source>
</evidence>
<evidence type="ECO:0000313" key="16">
    <source>
        <dbReference type="EMBL" id="TVU39061.1"/>
    </source>
</evidence>
<dbReference type="GO" id="GO:0046872">
    <property type="term" value="F:metal ion binding"/>
    <property type="evidence" value="ECO:0007669"/>
    <property type="project" value="UniProtKB-KW"/>
</dbReference>
<dbReference type="Gramene" id="TVU39061">
    <property type="protein sequence ID" value="TVU39061"/>
    <property type="gene ID" value="EJB05_12464"/>
</dbReference>
<protein>
    <recommendedName>
        <fullName evidence="13">Malic enzyme</fullName>
    </recommendedName>
</protein>
<dbReference type="InterPro" id="IPR037062">
    <property type="entry name" value="Malic_N_dom_sf"/>
</dbReference>
<evidence type="ECO:0000256" key="5">
    <source>
        <dbReference type="ARBA" id="ARBA00022946"/>
    </source>
</evidence>
<dbReference type="FunFam" id="3.40.50.720:FF:000237">
    <property type="entry name" value="Malic enzyme"/>
    <property type="match status" value="1"/>
</dbReference>
<dbReference type="Pfam" id="PF00390">
    <property type="entry name" value="malic"/>
    <property type="match status" value="1"/>
</dbReference>
<dbReference type="Gene3D" id="3.40.50.10380">
    <property type="entry name" value="Malic enzyme, N-terminal domain"/>
    <property type="match status" value="1"/>
</dbReference>
<evidence type="ECO:0000256" key="1">
    <source>
        <dbReference type="ARBA" id="ARBA00001936"/>
    </source>
</evidence>
<keyword evidence="5" id="KW-0809">Transit peptide</keyword>
<dbReference type="PANTHER" id="PTHR23406:SF32">
    <property type="entry name" value="NADP-DEPENDENT MALIC ENZYME"/>
    <property type="match status" value="1"/>
</dbReference>
<feature type="active site" description="Proton donor" evidence="10">
    <location>
        <position position="181"/>
    </location>
</feature>
<dbReference type="AlphaFoldDB" id="A0A5J9VTU0"/>
<feature type="binding site" evidence="12">
    <location>
        <position position="347"/>
    </location>
    <ligand>
        <name>a divalent metal cation</name>
        <dbReference type="ChEBI" id="CHEBI:60240"/>
    </ligand>
</feature>
<evidence type="ECO:0000256" key="8">
    <source>
        <dbReference type="ARBA" id="ARBA00023128"/>
    </source>
</evidence>
<dbReference type="InterPro" id="IPR036291">
    <property type="entry name" value="NAD(P)-bd_dom_sf"/>
</dbReference>
<comment type="subcellular location">
    <subcellularLocation>
        <location evidence="2">Mitochondrion</location>
    </subcellularLocation>
</comment>
<keyword evidence="7" id="KW-0520">NAD</keyword>
<evidence type="ECO:0000256" key="4">
    <source>
        <dbReference type="ARBA" id="ARBA00022723"/>
    </source>
</evidence>
<dbReference type="PIRSF" id="PIRSF000106">
    <property type="entry name" value="ME"/>
    <property type="match status" value="1"/>
</dbReference>
<feature type="binding site" evidence="11">
    <location>
        <position position="537"/>
    </location>
    <ligand>
        <name>(S)-malate</name>
        <dbReference type="ChEBI" id="CHEBI:15589"/>
    </ligand>
</feature>
<dbReference type="EMBL" id="RWGY01000007">
    <property type="protein sequence ID" value="TVU39061.1"/>
    <property type="molecule type" value="Genomic_DNA"/>
</dbReference>
<comment type="cofactor">
    <cofactor evidence="1">
        <name>Mn(2+)</name>
        <dbReference type="ChEBI" id="CHEBI:29035"/>
    </cofactor>
</comment>
<evidence type="ECO:0000256" key="2">
    <source>
        <dbReference type="ARBA" id="ARBA00004173"/>
    </source>
</evidence>
<feature type="non-terminal residue" evidence="16">
    <location>
        <position position="1"/>
    </location>
</feature>
<feature type="binding site" evidence="12">
    <location>
        <position position="323"/>
    </location>
    <ligand>
        <name>a divalent metal cation</name>
        <dbReference type="ChEBI" id="CHEBI:60240"/>
    </ligand>
</feature>
<dbReference type="Pfam" id="PF03949">
    <property type="entry name" value="Malic_M"/>
    <property type="match status" value="1"/>
</dbReference>
<dbReference type="InterPro" id="IPR015884">
    <property type="entry name" value="Malic_enzyme_CS"/>
</dbReference>
<keyword evidence="6 13" id="KW-0560">Oxidoreductase</keyword>
<evidence type="ECO:0000256" key="12">
    <source>
        <dbReference type="PIRSR" id="PIRSR000106-3"/>
    </source>
</evidence>
<dbReference type="OrthoDB" id="5365701at2759"/>
<dbReference type="SUPFAM" id="SSF53223">
    <property type="entry name" value="Aminoacid dehydrogenase-like, N-terminal domain"/>
    <property type="match status" value="1"/>
</dbReference>
<evidence type="ECO:0000259" key="14">
    <source>
        <dbReference type="SMART" id="SM00919"/>
    </source>
</evidence>
<dbReference type="GO" id="GO:0006108">
    <property type="term" value="P:malate metabolic process"/>
    <property type="evidence" value="ECO:0007669"/>
    <property type="project" value="TreeGrafter"/>
</dbReference>
<evidence type="ECO:0000256" key="9">
    <source>
        <dbReference type="ARBA" id="ARBA00052599"/>
    </source>
</evidence>
<organism evidence="16 17">
    <name type="scientific">Eragrostis curvula</name>
    <name type="common">weeping love grass</name>
    <dbReference type="NCBI Taxonomy" id="38414"/>
    <lineage>
        <taxon>Eukaryota</taxon>
        <taxon>Viridiplantae</taxon>
        <taxon>Streptophyta</taxon>
        <taxon>Embryophyta</taxon>
        <taxon>Tracheophyta</taxon>
        <taxon>Spermatophyta</taxon>
        <taxon>Magnoliopsida</taxon>
        <taxon>Liliopsida</taxon>
        <taxon>Poales</taxon>
        <taxon>Poaceae</taxon>
        <taxon>PACMAD clade</taxon>
        <taxon>Chloridoideae</taxon>
        <taxon>Eragrostideae</taxon>
        <taxon>Eragrostidinae</taxon>
        <taxon>Eragrostis</taxon>
    </lineage>
</organism>
<evidence type="ECO:0000256" key="13">
    <source>
        <dbReference type="RuleBase" id="RU003426"/>
    </source>
</evidence>
<dbReference type="GO" id="GO:0051287">
    <property type="term" value="F:NAD binding"/>
    <property type="evidence" value="ECO:0007669"/>
    <property type="project" value="InterPro"/>
</dbReference>
<feature type="active site" description="Proton acceptor" evidence="10">
    <location>
        <position position="252"/>
    </location>
</feature>
<dbReference type="InterPro" id="IPR012302">
    <property type="entry name" value="Malic_NAD-bd"/>
</dbReference>
<dbReference type="PANTHER" id="PTHR23406">
    <property type="entry name" value="MALIC ENZYME-RELATED"/>
    <property type="match status" value="1"/>
</dbReference>
<dbReference type="NCBIfam" id="NF010052">
    <property type="entry name" value="PRK13529.1"/>
    <property type="match status" value="1"/>
</dbReference>
<feature type="domain" description="Malic enzyme NAD-binding" evidence="14">
    <location>
        <begin position="348"/>
        <end position="606"/>
    </location>
</feature>
<comment type="caution">
    <text evidence="16">The sequence shown here is derived from an EMBL/GenBank/DDBJ whole genome shotgun (WGS) entry which is preliminary data.</text>
</comment>
<sequence>RRIIRTDRPSAHGDNVTPPLVVALAPGGERPAREAAAALGTMSSLSRNLRRSVASDRLRRLLSPARGYVTDECHRPVVLHKRGPDILHDPWYNRGTAFSMTERDRLGLRGLLPPNVVSSQQQELDRFMLDMQRLQGYARDGPSDTLQLAKWRILNRLHDRNETMYYKVLMHNIEEYAPIVYTPTVGLVCQNYSGLYRRPRGMYFSAEDRGEMMSMVYNWPADQVDMIVVTDGSRILGLGDLGVQGIGIAIGKLDLYVAAAGINPQRVLPVMIDVGTNNEKLLKDPLYLGLQQHRLEGDEYVSVIDEFMEAVFTRWPHVIVQFEDFQSKWAFRLLQRYRKNYRMFNDDVQGTAGVAIAGLLGAVRAQGRPMLDFPKQKIVVAGAGSAGIGVVNAASRTMARMLGNNEVAFESARSQFWIVDAHGLITEDRADIDPDARPFARRKSELGHQGLNEGASLVEVVKKVKPDVLLGLSAVGGLFSKEVLEALKDSSSSRPAVFAMSNPTKNAECTPGEAFSILGEHAIFASGSPFDNVDLGNNMYLFPGIGLGTLLSGARIISDGMLQAAAERLASYMKEEEVQQGIIYPSTSRIRDITKEVAAAVVREAVREDLAEGYREMDARELARLSEEETVEYVKLNMWSPVYPTIIYKDD</sequence>
<reference evidence="16 17" key="1">
    <citation type="journal article" date="2019" name="Sci. Rep.">
        <title>A high-quality genome of Eragrostis curvula grass provides insights into Poaceae evolution and supports new strategies to enhance forage quality.</title>
        <authorList>
            <person name="Carballo J."/>
            <person name="Santos B.A.C.M."/>
            <person name="Zappacosta D."/>
            <person name="Garbus I."/>
            <person name="Selva J.P."/>
            <person name="Gallo C.A."/>
            <person name="Diaz A."/>
            <person name="Albertini E."/>
            <person name="Caccamo M."/>
            <person name="Echenique V."/>
        </authorList>
    </citation>
    <scope>NUCLEOTIDE SEQUENCE [LARGE SCALE GENOMIC DNA]</scope>
    <source>
        <strain evidence="17">cv. Victoria</strain>
        <tissue evidence="16">Leaf</tissue>
    </source>
</reference>
<dbReference type="GO" id="GO:0004471">
    <property type="term" value="F:malate dehydrogenase (decarboxylating) (NAD+) activity"/>
    <property type="evidence" value="ECO:0007669"/>
    <property type="project" value="UniProtKB-EC"/>
</dbReference>
<dbReference type="SUPFAM" id="SSF51735">
    <property type="entry name" value="NAD(P)-binding Rossmann-fold domains"/>
    <property type="match status" value="1"/>
</dbReference>
<feature type="binding site" evidence="11">
    <location>
        <position position="502"/>
    </location>
    <ligand>
        <name>(S)-malate</name>
        <dbReference type="ChEBI" id="CHEBI:15589"/>
    </ligand>
</feature>
<feature type="binding site" evidence="12">
    <location>
        <position position="324"/>
    </location>
    <ligand>
        <name>a divalent metal cation</name>
        <dbReference type="ChEBI" id="CHEBI:60240"/>
    </ligand>
</feature>
<evidence type="ECO:0000256" key="6">
    <source>
        <dbReference type="ARBA" id="ARBA00023002"/>
    </source>
</evidence>
<dbReference type="Proteomes" id="UP000324897">
    <property type="component" value="Chromosome 4"/>
</dbReference>
<dbReference type="SMART" id="SM00919">
    <property type="entry name" value="Malic_M"/>
    <property type="match status" value="1"/>
</dbReference>
<dbReference type="InterPro" id="IPR046346">
    <property type="entry name" value="Aminoacid_DH-like_N_sf"/>
</dbReference>
<evidence type="ECO:0000259" key="15">
    <source>
        <dbReference type="SMART" id="SM01274"/>
    </source>
</evidence>
<dbReference type="PRINTS" id="PR00072">
    <property type="entry name" value="MALOXRDTASE"/>
</dbReference>
<accession>A0A5J9VTU0</accession>
<gene>
    <name evidence="16" type="ORF">EJB05_12464</name>
</gene>
<dbReference type="InterPro" id="IPR001891">
    <property type="entry name" value="Malic_OxRdtase"/>
</dbReference>
<dbReference type="FunFam" id="3.40.50.10380:FF:000005">
    <property type="entry name" value="Malic enzyme"/>
    <property type="match status" value="1"/>
</dbReference>
<dbReference type="SMART" id="SM01274">
    <property type="entry name" value="malic"/>
    <property type="match status" value="1"/>
</dbReference>
<evidence type="ECO:0000256" key="7">
    <source>
        <dbReference type="ARBA" id="ARBA00023027"/>
    </source>
</evidence>
<proteinExistence type="inferred from homology"/>
<dbReference type="PROSITE" id="PS00331">
    <property type="entry name" value="MALIC_ENZYMES"/>
    <property type="match status" value="1"/>
</dbReference>
<dbReference type="InterPro" id="IPR012301">
    <property type="entry name" value="Malic_N_dom"/>
</dbReference>
<evidence type="ECO:0000256" key="3">
    <source>
        <dbReference type="ARBA" id="ARBA00008785"/>
    </source>
</evidence>